<comment type="caution">
    <text evidence="9">The sequence shown here is derived from an EMBL/GenBank/DDBJ whole genome shotgun (WGS) entry which is preliminary data.</text>
</comment>
<gene>
    <name evidence="9" type="ORF">P170DRAFT_469205</name>
</gene>
<dbReference type="VEuPathDB" id="FungiDB:P170DRAFT_469205"/>
<keyword evidence="10" id="KW-1185">Reference proteome</keyword>
<keyword evidence="4" id="KW-0238">DNA-binding</keyword>
<dbReference type="CDD" id="cd12148">
    <property type="entry name" value="fungal_TF_MHR"/>
    <property type="match status" value="1"/>
</dbReference>
<feature type="compositionally biased region" description="Low complexity" evidence="7">
    <location>
        <begin position="550"/>
        <end position="571"/>
    </location>
</feature>
<dbReference type="OrthoDB" id="4510210at2759"/>
<feature type="compositionally biased region" description="Polar residues" evidence="7">
    <location>
        <begin position="590"/>
        <end position="624"/>
    </location>
</feature>
<dbReference type="AlphaFoldDB" id="A0A2I2GLF8"/>
<dbReference type="GO" id="GO:0003677">
    <property type="term" value="F:DNA binding"/>
    <property type="evidence" value="ECO:0007669"/>
    <property type="project" value="UniProtKB-KW"/>
</dbReference>
<comment type="subcellular location">
    <subcellularLocation>
        <location evidence="1">Nucleus</location>
    </subcellularLocation>
</comment>
<protein>
    <recommendedName>
        <fullName evidence="8">Zn(2)-C6 fungal-type domain-containing protein</fullName>
    </recommendedName>
</protein>
<dbReference type="PANTHER" id="PTHR47338">
    <property type="entry name" value="ZN(II)2CYS6 TRANSCRIPTION FACTOR (EUROFUNG)-RELATED"/>
    <property type="match status" value="1"/>
</dbReference>
<keyword evidence="5" id="KW-0804">Transcription</keyword>
<dbReference type="RefSeq" id="XP_024709013.1">
    <property type="nucleotide sequence ID" value="XM_024852604.1"/>
</dbReference>
<evidence type="ECO:0000313" key="10">
    <source>
        <dbReference type="Proteomes" id="UP000234275"/>
    </source>
</evidence>
<dbReference type="Pfam" id="PF00172">
    <property type="entry name" value="Zn_clus"/>
    <property type="match status" value="1"/>
</dbReference>
<feature type="region of interest" description="Disordered" evidence="7">
    <location>
        <begin position="547"/>
        <end position="638"/>
    </location>
</feature>
<evidence type="ECO:0000313" key="9">
    <source>
        <dbReference type="EMBL" id="PLB53711.1"/>
    </source>
</evidence>
<evidence type="ECO:0000256" key="4">
    <source>
        <dbReference type="ARBA" id="ARBA00023125"/>
    </source>
</evidence>
<dbReference type="PROSITE" id="PS50048">
    <property type="entry name" value="ZN2_CY6_FUNGAL_2"/>
    <property type="match status" value="1"/>
</dbReference>
<accession>A0A2I2GLF8</accession>
<evidence type="ECO:0000256" key="3">
    <source>
        <dbReference type="ARBA" id="ARBA00023015"/>
    </source>
</evidence>
<dbReference type="CDD" id="cd00067">
    <property type="entry name" value="GAL4"/>
    <property type="match status" value="1"/>
</dbReference>
<evidence type="ECO:0000256" key="2">
    <source>
        <dbReference type="ARBA" id="ARBA00022723"/>
    </source>
</evidence>
<dbReference type="GO" id="GO:0000981">
    <property type="term" value="F:DNA-binding transcription factor activity, RNA polymerase II-specific"/>
    <property type="evidence" value="ECO:0007669"/>
    <property type="project" value="InterPro"/>
</dbReference>
<evidence type="ECO:0000256" key="1">
    <source>
        <dbReference type="ARBA" id="ARBA00004123"/>
    </source>
</evidence>
<evidence type="ECO:0000256" key="5">
    <source>
        <dbReference type="ARBA" id="ARBA00023163"/>
    </source>
</evidence>
<reference evidence="9 10" key="1">
    <citation type="submission" date="2016-12" db="EMBL/GenBank/DDBJ databases">
        <title>The genomes of Aspergillus section Nigri reveals drivers in fungal speciation.</title>
        <authorList>
            <consortium name="DOE Joint Genome Institute"/>
            <person name="Vesth T.C."/>
            <person name="Nybo J."/>
            <person name="Theobald S."/>
            <person name="Brandl J."/>
            <person name="Frisvad J.C."/>
            <person name="Nielsen K.F."/>
            <person name="Lyhne E.K."/>
            <person name="Kogle M.E."/>
            <person name="Kuo A."/>
            <person name="Riley R."/>
            <person name="Clum A."/>
            <person name="Nolan M."/>
            <person name="Lipzen A."/>
            <person name="Salamov A."/>
            <person name="Henrissat B."/>
            <person name="Wiebenga A."/>
            <person name="De Vries R.P."/>
            <person name="Grigoriev I.V."/>
            <person name="Mortensen U.H."/>
            <person name="Andersen M.R."/>
            <person name="Baker S.E."/>
        </authorList>
    </citation>
    <scope>NUCLEOTIDE SEQUENCE [LARGE SCALE GENOMIC DNA]</scope>
    <source>
        <strain evidence="9 10">IBT 23096</strain>
    </source>
</reference>
<dbReference type="PANTHER" id="PTHR47338:SF5">
    <property type="entry name" value="ZN(II)2CYS6 TRANSCRIPTION FACTOR (EUROFUNG)"/>
    <property type="match status" value="1"/>
</dbReference>
<keyword evidence="3" id="KW-0805">Transcription regulation</keyword>
<dbReference type="InterPro" id="IPR036864">
    <property type="entry name" value="Zn2-C6_fun-type_DNA-bd_sf"/>
</dbReference>
<evidence type="ECO:0000259" key="8">
    <source>
        <dbReference type="PROSITE" id="PS50048"/>
    </source>
</evidence>
<dbReference type="Gene3D" id="4.10.240.10">
    <property type="entry name" value="Zn(2)-C6 fungal-type DNA-binding domain"/>
    <property type="match status" value="1"/>
</dbReference>
<dbReference type="InterPro" id="IPR050815">
    <property type="entry name" value="TF_fung"/>
</dbReference>
<dbReference type="Proteomes" id="UP000234275">
    <property type="component" value="Unassembled WGS sequence"/>
</dbReference>
<dbReference type="GO" id="GO:0009893">
    <property type="term" value="P:positive regulation of metabolic process"/>
    <property type="evidence" value="ECO:0007669"/>
    <property type="project" value="UniProtKB-ARBA"/>
</dbReference>
<sequence length="657" mass="74262">MNLHPIACSRCRANKRKCSRELPACHRCRRLGFDCGYLPARRKQPVDHSWHSGRTVSVVKNGQLSTEFNGLVLLDFYFVLFIPSSFIFHQPCVKRRYVEGHISPSVRDSIFSIALLLLEARTAPTHHLVDETSTPQGTKWPARLWAERANMAAKQATRPTLDAVQTYYNLAAYWCAVGGTSNFRECASNAMQSAQQVAVGNPRLPPDEARELKQSCFWIAMTCRSLLKNDFFVAPFDSVLEDQLSLREEILPQSPEIVLGSFVRGRIMKLMELWLKIRQFVYGLYDDAHPGTQLATLINLDTEACSIYRTFPPEYLNFDGRRWVGQSEFDDVISLQTIYHLCRILPHLAMARFLQKQEPWAQAHILPCSKIAARHINQISDILTTCLSVQQCFRSALPPFVAYCSLVSSSVYFKYVESIQNRSTDSASDRNPAFRLLRVRLLSNLRLLKQLRGFWAPVNAMWDVLQADMKSARISDRDVDEFLGEPCAPFERTTLAPTPPMPVCPKRQVEYFMVTNLPQVMRSTVLFDPAYILAGILQSFPLGAKPKEQAISPPDAIDSSSPEARSSPSGSLERDILSMPGHAWKLPLDSNAQSPQQIGEASTQFDHPLQSESIQTESSHNFMPNVSREAPLPNLDDPTTFKGMMEMMWLDGNELLV</sequence>
<dbReference type="PROSITE" id="PS00463">
    <property type="entry name" value="ZN2_CY6_FUNGAL_1"/>
    <property type="match status" value="1"/>
</dbReference>
<keyword evidence="2" id="KW-0479">Metal-binding</keyword>
<dbReference type="GO" id="GO:0008270">
    <property type="term" value="F:zinc ion binding"/>
    <property type="evidence" value="ECO:0007669"/>
    <property type="project" value="InterPro"/>
</dbReference>
<dbReference type="SMART" id="SM00066">
    <property type="entry name" value="GAL4"/>
    <property type="match status" value="1"/>
</dbReference>
<organism evidence="9 10">
    <name type="scientific">Aspergillus steynii IBT 23096</name>
    <dbReference type="NCBI Taxonomy" id="1392250"/>
    <lineage>
        <taxon>Eukaryota</taxon>
        <taxon>Fungi</taxon>
        <taxon>Dikarya</taxon>
        <taxon>Ascomycota</taxon>
        <taxon>Pezizomycotina</taxon>
        <taxon>Eurotiomycetes</taxon>
        <taxon>Eurotiomycetidae</taxon>
        <taxon>Eurotiales</taxon>
        <taxon>Aspergillaceae</taxon>
        <taxon>Aspergillus</taxon>
        <taxon>Aspergillus subgen. Circumdati</taxon>
    </lineage>
</organism>
<keyword evidence="6" id="KW-0539">Nucleus</keyword>
<dbReference type="GO" id="GO:0005634">
    <property type="term" value="C:nucleus"/>
    <property type="evidence" value="ECO:0007669"/>
    <property type="project" value="UniProtKB-SubCell"/>
</dbReference>
<evidence type="ECO:0000256" key="7">
    <source>
        <dbReference type="SAM" id="MobiDB-lite"/>
    </source>
</evidence>
<name>A0A2I2GLF8_9EURO</name>
<dbReference type="InterPro" id="IPR001138">
    <property type="entry name" value="Zn2Cys6_DnaBD"/>
</dbReference>
<dbReference type="EMBL" id="MSFO01000001">
    <property type="protein sequence ID" value="PLB53711.1"/>
    <property type="molecule type" value="Genomic_DNA"/>
</dbReference>
<evidence type="ECO:0000256" key="6">
    <source>
        <dbReference type="ARBA" id="ARBA00023242"/>
    </source>
</evidence>
<dbReference type="SUPFAM" id="SSF57701">
    <property type="entry name" value="Zn2/Cys6 DNA-binding domain"/>
    <property type="match status" value="1"/>
</dbReference>
<feature type="domain" description="Zn(2)-C6 fungal-type" evidence="8">
    <location>
        <begin position="7"/>
        <end position="37"/>
    </location>
</feature>
<proteinExistence type="predicted"/>
<dbReference type="GeneID" id="36560302"/>
<dbReference type="STRING" id="1392250.A0A2I2GLF8"/>